<feature type="domain" description="C2H2-type" evidence="6">
    <location>
        <begin position="106"/>
        <end position="134"/>
    </location>
</feature>
<evidence type="ECO:0000259" key="6">
    <source>
        <dbReference type="PROSITE" id="PS50157"/>
    </source>
</evidence>
<accession>A0A6C0CUI0</accession>
<dbReference type="EMBL" id="MN739479">
    <property type="protein sequence ID" value="QHT07155.1"/>
    <property type="molecule type" value="Genomic_DNA"/>
</dbReference>
<dbReference type="InterPro" id="IPR036236">
    <property type="entry name" value="Znf_C2H2_sf"/>
</dbReference>
<proteinExistence type="predicted"/>
<dbReference type="PANTHER" id="PTHR24381">
    <property type="entry name" value="ZINC FINGER PROTEIN"/>
    <property type="match status" value="1"/>
</dbReference>
<keyword evidence="2" id="KW-0677">Repeat</keyword>
<dbReference type="SUPFAM" id="SSF57667">
    <property type="entry name" value="beta-beta-alpha zinc fingers"/>
    <property type="match status" value="1"/>
</dbReference>
<keyword evidence="5" id="KW-0175">Coiled coil</keyword>
<organism evidence="7">
    <name type="scientific">viral metagenome</name>
    <dbReference type="NCBI Taxonomy" id="1070528"/>
    <lineage>
        <taxon>unclassified sequences</taxon>
        <taxon>metagenomes</taxon>
        <taxon>organismal metagenomes</taxon>
    </lineage>
</organism>
<dbReference type="GO" id="GO:0000977">
    <property type="term" value="F:RNA polymerase II transcription regulatory region sequence-specific DNA binding"/>
    <property type="evidence" value="ECO:0007669"/>
    <property type="project" value="TreeGrafter"/>
</dbReference>
<name>A0A6C0CUI0_9ZZZZ</name>
<feature type="coiled-coil region" evidence="5">
    <location>
        <begin position="62"/>
        <end position="92"/>
    </location>
</feature>
<dbReference type="InterPro" id="IPR013087">
    <property type="entry name" value="Znf_C2H2_type"/>
</dbReference>
<evidence type="ECO:0000256" key="4">
    <source>
        <dbReference type="ARBA" id="ARBA00022833"/>
    </source>
</evidence>
<dbReference type="PANTHER" id="PTHR24381:SF393">
    <property type="entry name" value="CHROMATIN-LINKED ADAPTOR FOR MSL PROTEINS, ISOFORM B"/>
    <property type="match status" value="1"/>
</dbReference>
<keyword evidence="4" id="KW-0862">Zinc</keyword>
<evidence type="ECO:0000256" key="1">
    <source>
        <dbReference type="ARBA" id="ARBA00022723"/>
    </source>
</evidence>
<dbReference type="GO" id="GO:0005634">
    <property type="term" value="C:nucleus"/>
    <property type="evidence" value="ECO:0007669"/>
    <property type="project" value="TreeGrafter"/>
</dbReference>
<dbReference type="Gene3D" id="3.30.160.60">
    <property type="entry name" value="Classic Zinc Finger"/>
    <property type="match status" value="1"/>
</dbReference>
<dbReference type="SMART" id="SM00355">
    <property type="entry name" value="ZnF_C2H2"/>
    <property type="match status" value="3"/>
</dbReference>
<keyword evidence="3" id="KW-0863">Zinc-finger</keyword>
<sequence length="362" mass="41872">MLTCAHCSYITSRTYNLNRHISSKHSSVSIVPLHNDSNDINTINYNQNINIEEQNTNIGEQNINMEEQNINMEEQNINMEEQNINIEKSVEEISDDGTETKGNKEYKCDMCYKYFSYLKTLKRHTAICKKIQHPYECMNCHKQFACSSSLCVHRKGCTSTALITTPSGTVPNNNNIHAHTIDTLNNNIIQNQQNIEQQNNQNITINVFPTSLHTDYSIDTSHIDEATLKKNIKHQSIYEAVGTSLRMVLENRDNLPVKKKSIKSNYSYVHLGEDRWEMRKDKEIYGMISFHISRCIQVYLDGKNLNQLKKYYQEATEALEFAATDNMADLEREYVQKAKRIMEVILLAAYDRPDREQTGPSH</sequence>
<evidence type="ECO:0000256" key="2">
    <source>
        <dbReference type="ARBA" id="ARBA00022737"/>
    </source>
</evidence>
<reference evidence="7" key="1">
    <citation type="journal article" date="2020" name="Nature">
        <title>Giant virus diversity and host interactions through global metagenomics.</title>
        <authorList>
            <person name="Schulz F."/>
            <person name="Roux S."/>
            <person name="Paez-Espino D."/>
            <person name="Jungbluth S."/>
            <person name="Walsh D.A."/>
            <person name="Denef V.J."/>
            <person name="McMahon K.D."/>
            <person name="Konstantinidis K.T."/>
            <person name="Eloe-Fadrosh E.A."/>
            <person name="Kyrpides N.C."/>
            <person name="Woyke T."/>
        </authorList>
    </citation>
    <scope>NUCLEOTIDE SEQUENCE</scope>
    <source>
        <strain evidence="7">GVMAG-M-3300021962-46</strain>
    </source>
</reference>
<evidence type="ECO:0000313" key="7">
    <source>
        <dbReference type="EMBL" id="QHT07155.1"/>
    </source>
</evidence>
<dbReference type="GO" id="GO:0008270">
    <property type="term" value="F:zinc ion binding"/>
    <property type="evidence" value="ECO:0007669"/>
    <property type="project" value="UniProtKB-KW"/>
</dbReference>
<evidence type="ECO:0000256" key="5">
    <source>
        <dbReference type="SAM" id="Coils"/>
    </source>
</evidence>
<feature type="domain" description="C2H2-type" evidence="6">
    <location>
        <begin position="135"/>
        <end position="171"/>
    </location>
</feature>
<dbReference type="GO" id="GO:0000981">
    <property type="term" value="F:DNA-binding transcription factor activity, RNA polymerase II-specific"/>
    <property type="evidence" value="ECO:0007669"/>
    <property type="project" value="TreeGrafter"/>
</dbReference>
<evidence type="ECO:0000256" key="3">
    <source>
        <dbReference type="ARBA" id="ARBA00022771"/>
    </source>
</evidence>
<dbReference type="AlphaFoldDB" id="A0A6C0CUI0"/>
<dbReference type="PROSITE" id="PS50157">
    <property type="entry name" value="ZINC_FINGER_C2H2_2"/>
    <property type="match status" value="2"/>
</dbReference>
<keyword evidence="1" id="KW-0479">Metal-binding</keyword>
<protein>
    <recommendedName>
        <fullName evidence="6">C2H2-type domain-containing protein</fullName>
    </recommendedName>
</protein>